<dbReference type="Pfam" id="PF01381">
    <property type="entry name" value="HTH_3"/>
    <property type="match status" value="2"/>
</dbReference>
<dbReference type="EMBL" id="APVL01000027">
    <property type="protein sequence ID" value="EWG08861.1"/>
    <property type="molecule type" value="Genomic_DNA"/>
</dbReference>
<feature type="domain" description="HTH cro/C1-type" evidence="2">
    <location>
        <begin position="92"/>
        <end position="146"/>
    </location>
</feature>
<protein>
    <submittedName>
        <fullName evidence="3">Transcriptional regulator</fullName>
    </submittedName>
</protein>
<dbReference type="PATRIC" id="fig|1307436.3.peg.4671"/>
<dbReference type="InterPro" id="IPR010982">
    <property type="entry name" value="Lambda_DNA-bd_dom_sf"/>
</dbReference>
<reference evidence="4" key="1">
    <citation type="submission" date="2013-03" db="EMBL/GenBank/DDBJ databases">
        <title>Draft genome sequence of Bacillus firmus DS1.</title>
        <authorList>
            <person name="Peng D."/>
            <person name="Zhu L."/>
            <person name="Sun M."/>
        </authorList>
    </citation>
    <scope>NUCLEOTIDE SEQUENCE [LARGE SCALE GENOMIC DNA]</scope>
    <source>
        <strain evidence="4">DS1</strain>
    </source>
</reference>
<sequence length="202" mass="23302">MFAKRLRELREKKNLSQEALAEKLGIPRSTITHYENDTDRLPRRARLDEIASFFNVTTDYLLGRSDVTTLENTLISTSDEDPELRKAIGMRIRGLREKRNLTQIALADKLGMPHQNLSNYERGFRQPDYETLIAISDFFNVSTDFLLKGKDLSPEVNRALNDPNTQIAARDGNITDEEAVELLEWLLEREKGRKPGDKQKRK</sequence>
<evidence type="ECO:0000256" key="1">
    <source>
        <dbReference type="ARBA" id="ARBA00023125"/>
    </source>
</evidence>
<gene>
    <name evidence="3" type="ORF">PBF_21893</name>
</gene>
<dbReference type="PROSITE" id="PS50943">
    <property type="entry name" value="HTH_CROC1"/>
    <property type="match status" value="2"/>
</dbReference>
<dbReference type="SUPFAM" id="SSF47413">
    <property type="entry name" value="lambda repressor-like DNA-binding domains"/>
    <property type="match status" value="2"/>
</dbReference>
<organism evidence="3 4">
    <name type="scientific">Cytobacillus firmus DS1</name>
    <dbReference type="NCBI Taxonomy" id="1307436"/>
    <lineage>
        <taxon>Bacteria</taxon>
        <taxon>Bacillati</taxon>
        <taxon>Bacillota</taxon>
        <taxon>Bacilli</taxon>
        <taxon>Bacillales</taxon>
        <taxon>Bacillaceae</taxon>
        <taxon>Cytobacillus</taxon>
    </lineage>
</organism>
<feature type="domain" description="HTH cro/C1-type" evidence="2">
    <location>
        <begin position="6"/>
        <end position="61"/>
    </location>
</feature>
<comment type="caution">
    <text evidence="3">The sequence shown here is derived from an EMBL/GenBank/DDBJ whole genome shotgun (WGS) entry which is preliminary data.</text>
</comment>
<dbReference type="PANTHER" id="PTHR46558">
    <property type="entry name" value="TRACRIPTIONAL REGULATORY PROTEIN-RELATED-RELATED"/>
    <property type="match status" value="1"/>
</dbReference>
<dbReference type="CDD" id="cd00093">
    <property type="entry name" value="HTH_XRE"/>
    <property type="match status" value="2"/>
</dbReference>
<dbReference type="SMART" id="SM00530">
    <property type="entry name" value="HTH_XRE"/>
    <property type="match status" value="2"/>
</dbReference>
<dbReference type="InterPro" id="IPR001387">
    <property type="entry name" value="Cro/C1-type_HTH"/>
</dbReference>
<dbReference type="eggNOG" id="COG3620">
    <property type="taxonomic scope" value="Bacteria"/>
</dbReference>
<dbReference type="AlphaFoldDB" id="W7KZZ8"/>
<evidence type="ECO:0000313" key="4">
    <source>
        <dbReference type="Proteomes" id="UP000019270"/>
    </source>
</evidence>
<dbReference type="Gene3D" id="1.10.260.40">
    <property type="entry name" value="lambda repressor-like DNA-binding domains"/>
    <property type="match status" value="2"/>
</dbReference>
<proteinExistence type="predicted"/>
<name>W7KZZ8_CYTFI</name>
<reference evidence="3 4" key="2">
    <citation type="journal article" date="2016" name="Sci. Rep.">
        <title>A novel serine protease, Sep1, from Bacillus firmus DS-1 has nematicidal activity and degrades multiple intestinal-associated nematode proteins.</title>
        <authorList>
            <person name="Geng C."/>
            <person name="Nie X."/>
            <person name="Tang Z."/>
            <person name="Zhang Y."/>
            <person name="Lin J."/>
            <person name="Sun M."/>
            <person name="Peng D."/>
        </authorList>
    </citation>
    <scope>NUCLEOTIDE SEQUENCE [LARGE SCALE GENOMIC DNA]</scope>
    <source>
        <strain evidence="3 4">DS1</strain>
    </source>
</reference>
<evidence type="ECO:0000313" key="3">
    <source>
        <dbReference type="EMBL" id="EWG08861.1"/>
    </source>
</evidence>
<dbReference type="Proteomes" id="UP000019270">
    <property type="component" value="Unassembled WGS sequence"/>
</dbReference>
<dbReference type="PANTHER" id="PTHR46558:SF14">
    <property type="entry name" value="HTH-TYPE TRANSCRIPTIONAL REGULATOR ANSR"/>
    <property type="match status" value="1"/>
</dbReference>
<evidence type="ECO:0000259" key="2">
    <source>
        <dbReference type="PROSITE" id="PS50943"/>
    </source>
</evidence>
<keyword evidence="1" id="KW-0238">DNA-binding</keyword>
<accession>W7KZZ8</accession>
<dbReference type="eggNOG" id="COG1476">
    <property type="taxonomic scope" value="Bacteria"/>
</dbReference>
<dbReference type="GO" id="GO:0003677">
    <property type="term" value="F:DNA binding"/>
    <property type="evidence" value="ECO:0007669"/>
    <property type="project" value="UniProtKB-KW"/>
</dbReference>